<dbReference type="Proteomes" id="UP000887116">
    <property type="component" value="Unassembled WGS sequence"/>
</dbReference>
<proteinExistence type="predicted"/>
<comment type="caution">
    <text evidence="1">The sequence shown here is derived from an EMBL/GenBank/DDBJ whole genome shotgun (WGS) entry which is preliminary data.</text>
</comment>
<accession>A0A8X6KE15</accession>
<protein>
    <submittedName>
        <fullName evidence="1">Uncharacterized protein</fullName>
    </submittedName>
</protein>
<keyword evidence="2" id="KW-1185">Reference proteome</keyword>
<sequence length="304" mass="36198">MDSVSSMINRIFFSGHSPKMSPFMTLRKISNSQQEMKYITKMRNMILFQISPTKDFRYLEQKFLHRIIIERKNMALFQKCLYHAFTEAMKSLVLVHNSAPFHHWTTIVIDRVDNSSCQLRTQTCGRNIGISVTNRFLMPTFFDVTTNNLLLFLNRRINTNIPCNIMETSSDNRHLNPMHESTWRRLYDSHTTFFFCEIGDFILYVKEQTLESRPVNVFKEIMERQIGKIFNTTAVLRRIASPYYYVLPHQDEQEYVPLETNGMNRHYFGRRSPDYMAYQFYCDLEVVQVPFLFDVAKQRKKSSY</sequence>
<evidence type="ECO:0000313" key="2">
    <source>
        <dbReference type="Proteomes" id="UP000887116"/>
    </source>
</evidence>
<evidence type="ECO:0000313" key="1">
    <source>
        <dbReference type="EMBL" id="GFQ70789.1"/>
    </source>
</evidence>
<reference evidence="1" key="1">
    <citation type="submission" date="2020-07" db="EMBL/GenBank/DDBJ databases">
        <title>Multicomponent nature underlies the extraordinary mechanical properties of spider dragline silk.</title>
        <authorList>
            <person name="Kono N."/>
            <person name="Nakamura H."/>
            <person name="Mori M."/>
            <person name="Yoshida Y."/>
            <person name="Ohtoshi R."/>
            <person name="Malay A.D."/>
            <person name="Moran D.A.P."/>
            <person name="Tomita M."/>
            <person name="Numata K."/>
            <person name="Arakawa K."/>
        </authorList>
    </citation>
    <scope>NUCLEOTIDE SEQUENCE</scope>
</reference>
<gene>
    <name evidence="1" type="primary">NCL1_27484</name>
    <name evidence="1" type="ORF">TNCT_600012</name>
</gene>
<dbReference type="OrthoDB" id="10318170at2759"/>
<dbReference type="AlphaFoldDB" id="A0A8X6KE15"/>
<dbReference type="EMBL" id="BMAO01020921">
    <property type="protein sequence ID" value="GFQ70789.1"/>
    <property type="molecule type" value="Genomic_DNA"/>
</dbReference>
<name>A0A8X6KE15_TRICU</name>
<organism evidence="1 2">
    <name type="scientific">Trichonephila clavata</name>
    <name type="common">Joro spider</name>
    <name type="synonym">Nephila clavata</name>
    <dbReference type="NCBI Taxonomy" id="2740835"/>
    <lineage>
        <taxon>Eukaryota</taxon>
        <taxon>Metazoa</taxon>
        <taxon>Ecdysozoa</taxon>
        <taxon>Arthropoda</taxon>
        <taxon>Chelicerata</taxon>
        <taxon>Arachnida</taxon>
        <taxon>Araneae</taxon>
        <taxon>Araneomorphae</taxon>
        <taxon>Entelegynae</taxon>
        <taxon>Araneoidea</taxon>
        <taxon>Nephilidae</taxon>
        <taxon>Trichonephila</taxon>
    </lineage>
</organism>